<evidence type="ECO:0000256" key="1">
    <source>
        <dbReference type="SAM" id="Phobius"/>
    </source>
</evidence>
<feature type="transmembrane region" description="Helical" evidence="1">
    <location>
        <begin position="119"/>
        <end position="141"/>
    </location>
</feature>
<protein>
    <submittedName>
        <fullName evidence="2">Uncharacterized protein</fullName>
    </submittedName>
</protein>
<keyword evidence="3" id="KW-1185">Reference proteome</keyword>
<reference evidence="2 3" key="1">
    <citation type="submission" date="2024-08" db="EMBL/GenBank/DDBJ databases">
        <title>Whole-genome sequencing of halo(alkali)philic microorganisms from hypersaline lakes.</title>
        <authorList>
            <person name="Sorokin D.Y."/>
            <person name="Merkel A.Y."/>
            <person name="Messina E."/>
            <person name="Yakimov M."/>
        </authorList>
    </citation>
    <scope>NUCLEOTIDE SEQUENCE [LARGE SCALE GENOMIC DNA]</scope>
    <source>
        <strain evidence="2 3">AB-hyl4</strain>
    </source>
</reference>
<accession>A0ABV4U2D3</accession>
<feature type="transmembrane region" description="Helical" evidence="1">
    <location>
        <begin position="49"/>
        <end position="72"/>
    </location>
</feature>
<dbReference type="EMBL" id="JBGUBD010000001">
    <property type="protein sequence ID" value="MFA9477048.1"/>
    <property type="molecule type" value="Genomic_DNA"/>
</dbReference>
<evidence type="ECO:0000313" key="2">
    <source>
        <dbReference type="EMBL" id="MFA9477048.1"/>
    </source>
</evidence>
<feature type="transmembrane region" description="Helical" evidence="1">
    <location>
        <begin position="84"/>
        <end position="107"/>
    </location>
</feature>
<organism evidence="2 3">
    <name type="scientific">Natronomicrosphaera hydrolytica</name>
    <dbReference type="NCBI Taxonomy" id="3242702"/>
    <lineage>
        <taxon>Bacteria</taxon>
        <taxon>Pseudomonadati</taxon>
        <taxon>Planctomycetota</taxon>
        <taxon>Phycisphaerae</taxon>
        <taxon>Phycisphaerales</taxon>
        <taxon>Phycisphaeraceae</taxon>
        <taxon>Natronomicrosphaera</taxon>
    </lineage>
</organism>
<name>A0ABV4U2D3_9BACT</name>
<dbReference type="RefSeq" id="WP_425343971.1">
    <property type="nucleotide sequence ID" value="NZ_JBGUBD010000001.1"/>
</dbReference>
<evidence type="ECO:0000313" key="3">
    <source>
        <dbReference type="Proteomes" id="UP001575105"/>
    </source>
</evidence>
<keyword evidence="1" id="KW-0812">Transmembrane</keyword>
<keyword evidence="1" id="KW-0472">Membrane</keyword>
<dbReference type="Proteomes" id="UP001575105">
    <property type="component" value="Unassembled WGS sequence"/>
</dbReference>
<gene>
    <name evidence="2" type="ORF">ACERK3_01950</name>
</gene>
<proteinExistence type="predicted"/>
<comment type="caution">
    <text evidence="2">The sequence shown here is derived from an EMBL/GenBank/DDBJ whole genome shotgun (WGS) entry which is preliminary data.</text>
</comment>
<sequence>MSLREEEEVVAGPSAVEEFDASTQASSFGPTHPLYQVGSTVASTSVCSIAVVQLLLAMLAVVLLGPLVVGIYNRLEEPLPRLTTWVLAMPPTVVFVLLVLLMVGLVAKECLMRNKVLTLAINAGFVLVSLIWMPLLVRALYTPLVDLAQMIE</sequence>
<keyword evidence="1" id="KW-1133">Transmembrane helix</keyword>